<evidence type="ECO:0000313" key="3">
    <source>
        <dbReference type="Proteomes" id="UP000701801"/>
    </source>
</evidence>
<sequence>MDAKMLRSQLRAGEIFRAFNDSEREDIWSRLQMIEGLIPSFYTLFRDVQYLEHCVNCVKRLTALSPQQTLSTSMKGRFTGVNQRQGQLKVQVAEDKFIYKHGTPQDQVDFGYRQIHAFAMRNWPNMPKEPGTEDPQMKTPIKADLDTLRRFADLAAELGFKSDQITNLQQHPESGNAPTEHPQSRPILVTSGKGVPVKKRCWKPSTREFKEDQQFLFINHLHDERQEQGSSVTSLFVRKSVYLAFFGKPSATHDIGQTDDPPQSVGGSPQASGIHESTFSPNDNTRQSERSTEHSGENYDGILTLYQQREARSEQSARSNITEEEATEPSEGTVDVDSMQDWLEEQERERKEQERLELRRLEETLERDDLNERFTQGLQAQENLEQEKEREQEQKKREHERQEEESRRQETRQQQRREEEARLRERTLKDSERKKNRHTQFDLENLEQGRRDQERLEQERRDQERRDQESLDQERREKERRDQERREQERLHQESREQERQDQEKLDQERRDQESRQQESRQQEQEQAGNQEIRGSELQTIIERQEATSLPHDSPGLIRLTYWIWERGDWRASQIMDVDSSDPSEVKRLAVKYMRKRIRLFDTDFNILTPADCFDAVTAGGKNTILLIPEGEIDISEELEASAQCGQ</sequence>
<comment type="caution">
    <text evidence="2">The sequence shown here is derived from an EMBL/GenBank/DDBJ whole genome shotgun (WGS) entry which is preliminary data.</text>
</comment>
<dbReference type="EMBL" id="CAJVRM010000240">
    <property type="protein sequence ID" value="CAG8978002.1"/>
    <property type="molecule type" value="Genomic_DNA"/>
</dbReference>
<keyword evidence="3" id="KW-1185">Reference proteome</keyword>
<reference evidence="2" key="1">
    <citation type="submission" date="2021-07" db="EMBL/GenBank/DDBJ databases">
        <authorList>
            <person name="Durling M."/>
        </authorList>
    </citation>
    <scope>NUCLEOTIDE SEQUENCE</scope>
</reference>
<feature type="compositionally biased region" description="Basic and acidic residues" evidence="1">
    <location>
        <begin position="363"/>
        <end position="372"/>
    </location>
</feature>
<feature type="region of interest" description="Disordered" evidence="1">
    <location>
        <begin position="168"/>
        <end position="190"/>
    </location>
</feature>
<gene>
    <name evidence="2" type="ORF">HYALB_00000671</name>
</gene>
<evidence type="ECO:0000256" key="1">
    <source>
        <dbReference type="SAM" id="MobiDB-lite"/>
    </source>
</evidence>
<evidence type="ECO:0000313" key="2">
    <source>
        <dbReference type="EMBL" id="CAG8978002.1"/>
    </source>
</evidence>
<dbReference type="OrthoDB" id="4227485at2759"/>
<feature type="compositionally biased region" description="Basic and acidic residues" evidence="1">
    <location>
        <begin position="385"/>
        <end position="433"/>
    </location>
</feature>
<proteinExistence type="predicted"/>
<feature type="region of interest" description="Disordered" evidence="1">
    <location>
        <begin position="253"/>
        <end position="336"/>
    </location>
</feature>
<protein>
    <submittedName>
        <fullName evidence="2">Uncharacterized protein</fullName>
    </submittedName>
</protein>
<feature type="compositionally biased region" description="Basic and acidic residues" evidence="1">
    <location>
        <begin position="286"/>
        <end position="297"/>
    </location>
</feature>
<feature type="compositionally biased region" description="Basic and acidic residues" evidence="1">
    <location>
        <begin position="447"/>
        <end position="524"/>
    </location>
</feature>
<name>A0A9N9Q815_9HELO</name>
<feature type="compositionally biased region" description="Polar residues" evidence="1">
    <location>
        <begin position="265"/>
        <end position="285"/>
    </location>
</feature>
<accession>A0A9N9Q815</accession>
<dbReference type="InterPro" id="IPR022198">
    <property type="entry name" value="DUF3723"/>
</dbReference>
<feature type="region of interest" description="Disordered" evidence="1">
    <location>
        <begin position="363"/>
        <end position="535"/>
    </location>
</feature>
<feature type="compositionally biased region" description="Polar residues" evidence="1">
    <location>
        <begin position="168"/>
        <end position="177"/>
    </location>
</feature>
<organism evidence="2 3">
    <name type="scientific">Hymenoscyphus albidus</name>
    <dbReference type="NCBI Taxonomy" id="595503"/>
    <lineage>
        <taxon>Eukaryota</taxon>
        <taxon>Fungi</taxon>
        <taxon>Dikarya</taxon>
        <taxon>Ascomycota</taxon>
        <taxon>Pezizomycotina</taxon>
        <taxon>Leotiomycetes</taxon>
        <taxon>Helotiales</taxon>
        <taxon>Helotiaceae</taxon>
        <taxon>Hymenoscyphus</taxon>
    </lineage>
</organism>
<dbReference type="AlphaFoldDB" id="A0A9N9Q815"/>
<dbReference type="Pfam" id="PF12520">
    <property type="entry name" value="DUF3723"/>
    <property type="match status" value="2"/>
</dbReference>
<dbReference type="Proteomes" id="UP000701801">
    <property type="component" value="Unassembled WGS sequence"/>
</dbReference>